<keyword evidence="4" id="KW-1185">Reference proteome</keyword>
<dbReference type="EMBL" id="RBNJ01016294">
    <property type="protein sequence ID" value="RUS24351.1"/>
    <property type="molecule type" value="Genomic_DNA"/>
</dbReference>
<evidence type="ECO:0000313" key="4">
    <source>
        <dbReference type="Proteomes" id="UP000274822"/>
    </source>
</evidence>
<keyword evidence="2" id="KW-0472">Membrane</keyword>
<dbReference type="Proteomes" id="UP000274822">
    <property type="component" value="Unassembled WGS sequence"/>
</dbReference>
<protein>
    <submittedName>
        <fullName evidence="3">Uncharacterized protein</fullName>
    </submittedName>
</protein>
<feature type="transmembrane region" description="Helical" evidence="2">
    <location>
        <begin position="39"/>
        <end position="63"/>
    </location>
</feature>
<comment type="caution">
    <text evidence="3">The sequence shown here is derived from an EMBL/GenBank/DDBJ whole genome shotgun (WGS) entry which is preliminary data.</text>
</comment>
<sequence>MRSRPTVILFLLAPLVFLAVTTPIYAFRRKIMIMGSTSSVIWIGFWVLAMPVIMCLVAAVLAYGQDPDNQSNVITPTQSLHLQDTWSPASPKRPEAENEAIKSLNPNPAVEINQLQLSSYFNLLPSPRPANPHESSAARSARVANEMTSRTGMVSWHDFELGILETSPKPPPPPVRVSHALPAFEMHPNLDKPIWRPQPTQSYSGPSVSASTKEKESESIRTHMRRGSERSMESFGTFGATSSANNEL</sequence>
<feature type="compositionally biased region" description="Polar residues" evidence="1">
    <location>
        <begin position="239"/>
        <end position="248"/>
    </location>
</feature>
<keyword evidence="2" id="KW-1133">Transmembrane helix</keyword>
<dbReference type="AlphaFoldDB" id="A0A433Q3F7"/>
<evidence type="ECO:0000256" key="2">
    <source>
        <dbReference type="SAM" id="Phobius"/>
    </source>
</evidence>
<reference evidence="3 4" key="1">
    <citation type="journal article" date="2018" name="New Phytol.">
        <title>Phylogenomics of Endogonaceae and evolution of mycorrhizas within Mucoromycota.</title>
        <authorList>
            <person name="Chang Y."/>
            <person name="Desiro A."/>
            <person name="Na H."/>
            <person name="Sandor L."/>
            <person name="Lipzen A."/>
            <person name="Clum A."/>
            <person name="Barry K."/>
            <person name="Grigoriev I.V."/>
            <person name="Martin F.M."/>
            <person name="Stajich J.E."/>
            <person name="Smith M.E."/>
            <person name="Bonito G."/>
            <person name="Spatafora J.W."/>
        </authorList>
    </citation>
    <scope>NUCLEOTIDE SEQUENCE [LARGE SCALE GENOMIC DNA]</scope>
    <source>
        <strain evidence="3 4">AD002</strain>
    </source>
</reference>
<feature type="region of interest" description="Disordered" evidence="1">
    <location>
        <begin position="189"/>
        <end position="248"/>
    </location>
</feature>
<evidence type="ECO:0000256" key="1">
    <source>
        <dbReference type="SAM" id="MobiDB-lite"/>
    </source>
</evidence>
<keyword evidence="2" id="KW-0812">Transmembrane</keyword>
<proteinExistence type="predicted"/>
<accession>A0A433Q3F7</accession>
<gene>
    <name evidence="3" type="ORF">BC938DRAFT_473721</name>
</gene>
<feature type="compositionally biased region" description="Polar residues" evidence="1">
    <location>
        <begin position="198"/>
        <end position="211"/>
    </location>
</feature>
<organism evidence="3 4">
    <name type="scientific">Jimgerdemannia flammicorona</name>
    <dbReference type="NCBI Taxonomy" id="994334"/>
    <lineage>
        <taxon>Eukaryota</taxon>
        <taxon>Fungi</taxon>
        <taxon>Fungi incertae sedis</taxon>
        <taxon>Mucoromycota</taxon>
        <taxon>Mucoromycotina</taxon>
        <taxon>Endogonomycetes</taxon>
        <taxon>Endogonales</taxon>
        <taxon>Endogonaceae</taxon>
        <taxon>Jimgerdemannia</taxon>
    </lineage>
</organism>
<name>A0A433Q3F7_9FUNG</name>
<feature type="compositionally biased region" description="Basic and acidic residues" evidence="1">
    <location>
        <begin position="212"/>
        <end position="232"/>
    </location>
</feature>
<feature type="transmembrane region" description="Helical" evidence="2">
    <location>
        <begin position="6"/>
        <end position="27"/>
    </location>
</feature>
<evidence type="ECO:0000313" key="3">
    <source>
        <dbReference type="EMBL" id="RUS24351.1"/>
    </source>
</evidence>